<evidence type="ECO:0000256" key="1">
    <source>
        <dbReference type="ARBA" id="ARBA00005937"/>
    </source>
</evidence>
<dbReference type="Pfam" id="PF21350">
    <property type="entry name" value="Cas6_I-A"/>
    <property type="match status" value="1"/>
</dbReference>
<dbReference type="NCBIfam" id="TIGR01877">
    <property type="entry name" value="cas_cas6"/>
    <property type="match status" value="1"/>
</dbReference>
<dbReference type="GO" id="GO:0051607">
    <property type="term" value="P:defense response to virus"/>
    <property type="evidence" value="ECO:0007669"/>
    <property type="project" value="UniProtKB-KW"/>
</dbReference>
<keyword evidence="2" id="KW-0694">RNA-binding</keyword>
<dbReference type="RefSeq" id="WP_068321070.1">
    <property type="nucleotide sequence ID" value="NZ_CP010835.1"/>
</dbReference>
<dbReference type="InterPro" id="IPR049435">
    <property type="entry name" value="Cas_Cas6_C"/>
</dbReference>
<dbReference type="Pfam" id="PF01881">
    <property type="entry name" value="Cas_Cas6_C"/>
    <property type="match status" value="1"/>
</dbReference>
<reference evidence="6" key="1">
    <citation type="submission" date="2015-02" db="EMBL/GenBank/DDBJ databases">
        <title>Pyrococcus kukulkanii sp. nov., a novel hyperthermophilic archaeon isolated from a deep-sea hydrothermal vent at the Guaymas Basin.</title>
        <authorList>
            <person name="Oger P.M."/>
            <person name="Callac N."/>
            <person name="Jebbar M."/>
            <person name="Godfroy A."/>
        </authorList>
    </citation>
    <scope>NUCLEOTIDE SEQUENCE [LARGE SCALE GENOMIC DNA]</scope>
    <source>
        <strain evidence="6">NCB100</strain>
    </source>
</reference>
<dbReference type="PATRIC" id="fig|1609559.3.peg.745"/>
<protein>
    <submittedName>
        <fullName evidence="5">CRISPR-associated protein Cas6</fullName>
    </submittedName>
</protein>
<dbReference type="Gene3D" id="3.30.70.1890">
    <property type="match status" value="1"/>
</dbReference>
<dbReference type="GO" id="GO:0016788">
    <property type="term" value="F:hydrolase activity, acting on ester bonds"/>
    <property type="evidence" value="ECO:0007669"/>
    <property type="project" value="InterPro"/>
</dbReference>
<dbReference type="OrthoDB" id="43942at2157"/>
<accession>A0A127B8G7</accession>
<organism evidence="5 6">
    <name type="scientific">Pyrococcus kukulkanii</name>
    <dbReference type="NCBI Taxonomy" id="1609559"/>
    <lineage>
        <taxon>Archaea</taxon>
        <taxon>Methanobacteriati</taxon>
        <taxon>Methanobacteriota</taxon>
        <taxon>Thermococci</taxon>
        <taxon>Thermococcales</taxon>
        <taxon>Thermococcaceae</taxon>
        <taxon>Pyrococcus</taxon>
    </lineage>
</organism>
<dbReference type="InterPro" id="IPR010156">
    <property type="entry name" value="CRISPR-assoc_prot_Cas6"/>
</dbReference>
<dbReference type="PANTHER" id="PTHR36984">
    <property type="entry name" value="CRISPR-ASSOCIATED ENDORIBONUCLEASE CAS6 1"/>
    <property type="match status" value="1"/>
</dbReference>
<evidence type="ECO:0000313" key="5">
    <source>
        <dbReference type="EMBL" id="AMM53661.1"/>
    </source>
</evidence>
<evidence type="ECO:0000259" key="4">
    <source>
        <dbReference type="Pfam" id="PF01881"/>
    </source>
</evidence>
<dbReference type="EMBL" id="CP010835">
    <property type="protein sequence ID" value="AMM53661.1"/>
    <property type="molecule type" value="Genomic_DNA"/>
</dbReference>
<reference evidence="5 6" key="2">
    <citation type="journal article" date="2016" name="Int. J. Syst. Evol. Microbiol.">
        <title>Pyrococcus kukulkanii sp. nov., a hyperthermophilic, piezophilic archaeon isolated from a deep-sea hydrothermal vent.</title>
        <authorList>
            <person name="Callac N."/>
            <person name="Oger P."/>
            <person name="Lesongeur F."/>
            <person name="Rattray J.E."/>
            <person name="Vannier P."/>
            <person name="Michoud G."/>
            <person name="Beauverger M."/>
            <person name="Gayet N."/>
            <person name="Rouxel O."/>
            <person name="Jebbar M."/>
            <person name="Godfroy A."/>
        </authorList>
    </citation>
    <scope>NUCLEOTIDE SEQUENCE [LARGE SCALE GENOMIC DNA]</scope>
    <source>
        <strain evidence="5 6">NCB100</strain>
    </source>
</reference>
<sequence length="239" mass="27874">MRIEIKLLPLKDNAILPFNYNYEVYTQIVEKVSSIEPGLTKMLSSPHGYWTFSRIIVRKRRVLPEKGIEILSDDVSLYVSSYNEEIIRAIAEAVEKSPEFKIGDVTFLVGDIKAIRVKDIGRENVFSTLSPIVVRTVKFENGKLRHWDLYPHDDLFMDRLRKVMFLRYNEIMGHLPEDKEFKIEVLKFKPTRLMVGDSYIRGSLMVFRYIGSEEIARFGYENGFGEKTRFGFGMVKLID</sequence>
<feature type="domain" description="CRISPR associated protein Cas6 C-terminal" evidence="4">
    <location>
        <begin position="120"/>
        <end position="237"/>
    </location>
</feature>
<dbReference type="PIRSF" id="PIRSF005054">
    <property type="entry name" value="PF1131"/>
    <property type="match status" value="1"/>
</dbReference>
<evidence type="ECO:0000256" key="3">
    <source>
        <dbReference type="ARBA" id="ARBA00023118"/>
    </source>
</evidence>
<comment type="similarity">
    <text evidence="1">Belongs to the CRISPR-associated protein Cas6/Cse3/CasE family.</text>
</comment>
<evidence type="ECO:0000256" key="2">
    <source>
        <dbReference type="ARBA" id="ARBA00022884"/>
    </source>
</evidence>
<dbReference type="KEGG" id="pyc:TQ32_03575"/>
<name>A0A127B8G7_9EURY</name>
<dbReference type="Gene3D" id="3.30.70.1900">
    <property type="match status" value="1"/>
</dbReference>
<dbReference type="AlphaFoldDB" id="A0A127B8G7"/>
<dbReference type="InterPro" id="IPR045747">
    <property type="entry name" value="CRISPR-assoc_prot_Cas6_N_sf"/>
</dbReference>
<dbReference type="Proteomes" id="UP000070587">
    <property type="component" value="Chromosome"/>
</dbReference>
<keyword evidence="3" id="KW-0051">Antiviral defense</keyword>
<dbReference type="GeneID" id="28490885"/>
<gene>
    <name evidence="5" type="ORF">TQ32_03575</name>
</gene>
<proteinExistence type="inferred from homology"/>
<dbReference type="STRING" id="1609559.TQ32_03575"/>
<dbReference type="PANTHER" id="PTHR36984:SF1">
    <property type="entry name" value="CRISPR-ASSOCIATED ENDORIBONUCLEASE CAS6 1"/>
    <property type="match status" value="1"/>
</dbReference>
<evidence type="ECO:0000313" key="6">
    <source>
        <dbReference type="Proteomes" id="UP000070587"/>
    </source>
</evidence>
<dbReference type="GO" id="GO:0003723">
    <property type="term" value="F:RNA binding"/>
    <property type="evidence" value="ECO:0007669"/>
    <property type="project" value="UniProtKB-KW"/>
</dbReference>